<proteinExistence type="predicted"/>
<dbReference type="Pfam" id="PF17775">
    <property type="entry name" value="YchJ_M-like"/>
    <property type="match status" value="1"/>
</dbReference>
<gene>
    <name evidence="2" type="ORF">GCM10022212_35170</name>
</gene>
<organism evidence="2 3">
    <name type="scientific">Actimicrobium antarcticum</name>
    <dbReference type="NCBI Taxonomy" id="1051899"/>
    <lineage>
        <taxon>Bacteria</taxon>
        <taxon>Pseudomonadati</taxon>
        <taxon>Pseudomonadota</taxon>
        <taxon>Betaproteobacteria</taxon>
        <taxon>Burkholderiales</taxon>
        <taxon>Oxalobacteraceae</taxon>
        <taxon>Actimicrobium</taxon>
    </lineage>
</organism>
<dbReference type="SUPFAM" id="SSF54427">
    <property type="entry name" value="NTF2-like"/>
    <property type="match status" value="1"/>
</dbReference>
<comment type="caution">
    <text evidence="2">The sequence shown here is derived from an EMBL/GenBank/DDBJ whole genome shotgun (WGS) entry which is preliminary data.</text>
</comment>
<dbReference type="RefSeq" id="WP_344765370.1">
    <property type="nucleotide sequence ID" value="NZ_BAAAZE010000014.1"/>
</dbReference>
<name>A0ABP7TY68_9BURK</name>
<evidence type="ECO:0000259" key="1">
    <source>
        <dbReference type="Pfam" id="PF17775"/>
    </source>
</evidence>
<evidence type="ECO:0000313" key="2">
    <source>
        <dbReference type="EMBL" id="GAA4033054.1"/>
    </source>
</evidence>
<keyword evidence="3" id="KW-1185">Reference proteome</keyword>
<dbReference type="PANTHER" id="PTHR33747:SF1">
    <property type="entry name" value="ADENYLATE CYCLASE-ASSOCIATED CAP C-TERMINAL DOMAIN-CONTAINING PROTEIN"/>
    <property type="match status" value="1"/>
</dbReference>
<sequence length="131" mass="14405">MNAQPACPCGGPDYASCCGRYIDGGIPAPDAEQLMRSRYTAYTRNDEQYIGATWAARTRPADLATAGDSTQWLGLTLRNSSTDGDSAIVEFVARYKINGRAHRLHEVSRFVREEGCWFYLDGSFPESTPAS</sequence>
<feature type="domain" description="YchJ-like middle NTF2-like" evidence="1">
    <location>
        <begin position="30"/>
        <end position="122"/>
    </location>
</feature>
<dbReference type="Gene3D" id="3.10.450.50">
    <property type="match status" value="1"/>
</dbReference>
<reference evidence="3" key="1">
    <citation type="journal article" date="2019" name="Int. J. Syst. Evol. Microbiol.">
        <title>The Global Catalogue of Microorganisms (GCM) 10K type strain sequencing project: providing services to taxonomists for standard genome sequencing and annotation.</title>
        <authorList>
            <consortium name="The Broad Institute Genomics Platform"/>
            <consortium name="The Broad Institute Genome Sequencing Center for Infectious Disease"/>
            <person name="Wu L."/>
            <person name="Ma J."/>
        </authorList>
    </citation>
    <scope>NUCLEOTIDE SEQUENCE [LARGE SCALE GENOMIC DNA]</scope>
    <source>
        <strain evidence="3">JCM 16673</strain>
    </source>
</reference>
<protein>
    <submittedName>
        <fullName evidence="2">YchJ family protein</fullName>
    </submittedName>
</protein>
<dbReference type="InterPro" id="IPR048469">
    <property type="entry name" value="YchJ-like_M"/>
</dbReference>
<dbReference type="EMBL" id="BAAAZE010000014">
    <property type="protein sequence ID" value="GAA4033054.1"/>
    <property type="molecule type" value="Genomic_DNA"/>
</dbReference>
<dbReference type="PANTHER" id="PTHR33747">
    <property type="entry name" value="UPF0225 PROTEIN SCO1677"/>
    <property type="match status" value="1"/>
</dbReference>
<dbReference type="Proteomes" id="UP001501353">
    <property type="component" value="Unassembled WGS sequence"/>
</dbReference>
<dbReference type="InterPro" id="IPR032710">
    <property type="entry name" value="NTF2-like_dom_sf"/>
</dbReference>
<evidence type="ECO:0000313" key="3">
    <source>
        <dbReference type="Proteomes" id="UP001501353"/>
    </source>
</evidence>
<accession>A0ABP7TY68</accession>